<comment type="caution">
    <text evidence="1">The sequence shown here is derived from an EMBL/GenBank/DDBJ whole genome shotgun (WGS) entry which is preliminary data.</text>
</comment>
<feature type="non-terminal residue" evidence="1">
    <location>
        <position position="39"/>
    </location>
</feature>
<organism evidence="1">
    <name type="scientific">marine sediment metagenome</name>
    <dbReference type="NCBI Taxonomy" id="412755"/>
    <lineage>
        <taxon>unclassified sequences</taxon>
        <taxon>metagenomes</taxon>
        <taxon>ecological metagenomes</taxon>
    </lineage>
</organism>
<dbReference type="EMBL" id="BARS01056188">
    <property type="protein sequence ID" value="GAG52154.1"/>
    <property type="molecule type" value="Genomic_DNA"/>
</dbReference>
<dbReference type="AlphaFoldDB" id="X0Y8G4"/>
<accession>X0Y8G4</accession>
<name>X0Y8G4_9ZZZZ</name>
<reference evidence="1" key="1">
    <citation type="journal article" date="2014" name="Front. Microbiol.">
        <title>High frequency of phylogenetically diverse reductive dehalogenase-homologous genes in deep subseafloor sedimentary metagenomes.</title>
        <authorList>
            <person name="Kawai M."/>
            <person name="Futagami T."/>
            <person name="Toyoda A."/>
            <person name="Takaki Y."/>
            <person name="Nishi S."/>
            <person name="Hori S."/>
            <person name="Arai W."/>
            <person name="Tsubouchi T."/>
            <person name="Morono Y."/>
            <person name="Uchiyama I."/>
            <person name="Ito T."/>
            <person name="Fujiyama A."/>
            <person name="Inagaki F."/>
            <person name="Takami H."/>
        </authorList>
    </citation>
    <scope>NUCLEOTIDE SEQUENCE</scope>
    <source>
        <strain evidence="1">Expedition CK06-06</strain>
    </source>
</reference>
<protein>
    <submittedName>
        <fullName evidence="1">Uncharacterized protein</fullName>
    </submittedName>
</protein>
<evidence type="ECO:0000313" key="1">
    <source>
        <dbReference type="EMBL" id="GAG52154.1"/>
    </source>
</evidence>
<sequence>MAVWDSTRFSQLEERVLATVSGQRPVLDVPYYILPYDPN</sequence>
<gene>
    <name evidence="1" type="ORF">S01H1_82823</name>
</gene>
<proteinExistence type="predicted"/>